<dbReference type="SUPFAM" id="SSF47986">
    <property type="entry name" value="DEATH domain"/>
    <property type="match status" value="1"/>
</dbReference>
<keyword evidence="3" id="KW-0862">Zinc</keyword>
<evidence type="ECO:0000256" key="2">
    <source>
        <dbReference type="ARBA" id="ARBA00022771"/>
    </source>
</evidence>
<feature type="domain" description="RanBP2-type" evidence="4">
    <location>
        <begin position="198"/>
        <end position="217"/>
    </location>
</feature>
<keyword evidence="1" id="KW-0479">Metal-binding</keyword>
<evidence type="ECO:0000256" key="3">
    <source>
        <dbReference type="ARBA" id="ARBA00022833"/>
    </source>
</evidence>
<keyword evidence="2" id="KW-0863">Zinc-finger</keyword>
<dbReference type="EMBL" id="CAXLJM020000045">
    <property type="protein sequence ID" value="CAL8110461.1"/>
    <property type="molecule type" value="Genomic_DNA"/>
</dbReference>
<dbReference type="InterPro" id="IPR001876">
    <property type="entry name" value="Znf_RanBP2"/>
</dbReference>
<keyword evidence="6" id="KW-1185">Reference proteome</keyword>
<evidence type="ECO:0000259" key="4">
    <source>
        <dbReference type="PROSITE" id="PS01358"/>
    </source>
</evidence>
<comment type="caution">
    <text evidence="5">The sequence shown here is derived from an EMBL/GenBank/DDBJ whole genome shotgun (WGS) entry which is preliminary data.</text>
</comment>
<dbReference type="Gene3D" id="1.10.533.10">
    <property type="entry name" value="Death Domain, Fas"/>
    <property type="match status" value="1"/>
</dbReference>
<dbReference type="Gene3D" id="2.30.30.380">
    <property type="entry name" value="Zn-finger domain of Sec23/24"/>
    <property type="match status" value="1"/>
</dbReference>
<dbReference type="PROSITE" id="PS01358">
    <property type="entry name" value="ZF_RANBP2_1"/>
    <property type="match status" value="1"/>
</dbReference>
<accession>A0ABP1QRD0</accession>
<protein>
    <recommendedName>
        <fullName evidence="4">RanBP2-type domain-containing protein</fullName>
    </recommendedName>
</protein>
<dbReference type="CDD" id="cd01671">
    <property type="entry name" value="CARD"/>
    <property type="match status" value="1"/>
</dbReference>
<organism evidence="5 6">
    <name type="scientific">Orchesella dallaii</name>
    <dbReference type="NCBI Taxonomy" id="48710"/>
    <lineage>
        <taxon>Eukaryota</taxon>
        <taxon>Metazoa</taxon>
        <taxon>Ecdysozoa</taxon>
        <taxon>Arthropoda</taxon>
        <taxon>Hexapoda</taxon>
        <taxon>Collembola</taxon>
        <taxon>Entomobryomorpha</taxon>
        <taxon>Entomobryoidea</taxon>
        <taxon>Orchesellidae</taxon>
        <taxon>Orchesellinae</taxon>
        <taxon>Orchesella</taxon>
    </lineage>
</organism>
<dbReference type="InterPro" id="IPR036443">
    <property type="entry name" value="Znf_RanBP2_sf"/>
</dbReference>
<dbReference type="InterPro" id="IPR011029">
    <property type="entry name" value="DEATH-like_dom_sf"/>
</dbReference>
<dbReference type="SMART" id="SM00547">
    <property type="entry name" value="ZnF_RBZ"/>
    <property type="match status" value="2"/>
</dbReference>
<name>A0ABP1QRD0_9HEXA</name>
<gene>
    <name evidence="5" type="ORF">ODALV1_LOCUS14268</name>
</gene>
<proteinExistence type="predicted"/>
<reference evidence="5 6" key="1">
    <citation type="submission" date="2024-08" db="EMBL/GenBank/DDBJ databases">
        <authorList>
            <person name="Cucini C."/>
            <person name="Frati F."/>
        </authorList>
    </citation>
    <scope>NUCLEOTIDE SEQUENCE [LARGE SCALE GENOMIC DNA]</scope>
</reference>
<sequence length="264" mass="29450">MTSNETISSSINHGTSYAEVLAAFQIIRTLRIEHLKLNPDLFSEPLYRDTILYRVPEEDGYQGANEVLMKNVYYMATLTENVSDAVVDTLFANDILTEEEALEIRKQPTNKLRGVKMFAYLIKKEDPDNIVLARILAVLKENNNETLAALLGSYFDNENHEIPDGVGADAVVENNNEDADEINGAHARVANEGEEGNWTCRFCTFLNNPGIKICDMCARTDNSDPEDIIDVIFCPKCTLVNPAGSNQCNACEWGLNEESDDDDD</sequence>
<evidence type="ECO:0000313" key="5">
    <source>
        <dbReference type="EMBL" id="CAL8110461.1"/>
    </source>
</evidence>
<evidence type="ECO:0000256" key="1">
    <source>
        <dbReference type="ARBA" id="ARBA00022723"/>
    </source>
</evidence>
<dbReference type="SUPFAM" id="SSF90209">
    <property type="entry name" value="Ran binding protein zinc finger-like"/>
    <property type="match status" value="1"/>
</dbReference>
<evidence type="ECO:0000313" key="6">
    <source>
        <dbReference type="Proteomes" id="UP001642540"/>
    </source>
</evidence>
<dbReference type="Proteomes" id="UP001642540">
    <property type="component" value="Unassembled WGS sequence"/>
</dbReference>